<evidence type="ECO:0000313" key="4">
    <source>
        <dbReference type="EMBL" id="EHJ46132.1"/>
    </source>
</evidence>
<evidence type="ECO:0000259" key="3">
    <source>
        <dbReference type="PROSITE" id="PS51677"/>
    </source>
</evidence>
<gene>
    <name evidence="4" type="ORF">DFW101_0115</name>
</gene>
<dbReference type="Pfam" id="PF01522">
    <property type="entry name" value="Polysacc_deac_1"/>
    <property type="match status" value="2"/>
</dbReference>
<evidence type="ECO:0000256" key="1">
    <source>
        <dbReference type="ARBA" id="ARBA00004613"/>
    </source>
</evidence>
<dbReference type="PROSITE" id="PS51677">
    <property type="entry name" value="NODB"/>
    <property type="match status" value="1"/>
</dbReference>
<proteinExistence type="predicted"/>
<dbReference type="PANTHER" id="PTHR34216">
    <property type="match status" value="1"/>
</dbReference>
<dbReference type="InterPro" id="IPR011330">
    <property type="entry name" value="Glyco_hydro/deAcase_b/a-brl"/>
</dbReference>
<keyword evidence="5" id="KW-1185">Reference proteome</keyword>
<dbReference type="RefSeq" id="WP_009179590.1">
    <property type="nucleotide sequence ID" value="NZ_CM001368.1"/>
</dbReference>
<keyword evidence="2" id="KW-0732">Signal</keyword>
<protein>
    <submittedName>
        <fullName evidence="4">Polysaccharide deacetylase</fullName>
    </submittedName>
</protein>
<dbReference type="CDD" id="cd10918">
    <property type="entry name" value="CE4_NodB_like_5s_6s"/>
    <property type="match status" value="1"/>
</dbReference>
<dbReference type="InterPro" id="IPR051398">
    <property type="entry name" value="Polysacch_Deacetylase"/>
</dbReference>
<dbReference type="GO" id="GO:0016810">
    <property type="term" value="F:hydrolase activity, acting on carbon-nitrogen (but not peptide) bonds"/>
    <property type="evidence" value="ECO:0007669"/>
    <property type="project" value="InterPro"/>
</dbReference>
<dbReference type="SUPFAM" id="SSF88713">
    <property type="entry name" value="Glycoside hydrolase/deacetylase"/>
    <property type="match status" value="1"/>
</dbReference>
<dbReference type="eggNOG" id="COG0726">
    <property type="taxonomic scope" value="Bacteria"/>
</dbReference>
<dbReference type="PANTHER" id="PTHR34216:SF3">
    <property type="entry name" value="POLY-BETA-1,6-N-ACETYL-D-GLUCOSAMINE N-DEACETYLASE"/>
    <property type="match status" value="1"/>
</dbReference>
<comment type="subcellular location">
    <subcellularLocation>
        <location evidence="1">Secreted</location>
    </subcellularLocation>
</comment>
<dbReference type="Gene3D" id="3.20.20.370">
    <property type="entry name" value="Glycoside hydrolase/deacetylase"/>
    <property type="match status" value="1"/>
</dbReference>
<dbReference type="GO" id="GO:0005975">
    <property type="term" value="P:carbohydrate metabolic process"/>
    <property type="evidence" value="ECO:0007669"/>
    <property type="project" value="InterPro"/>
</dbReference>
<reference evidence="5" key="1">
    <citation type="journal article" date="2015" name="Genome Announc.">
        <title>High-Quality Draft Genome Sequence of Desulfovibrio carbinoliphilus FW-101-2B, an Organic Acid-Oxidizing Sulfate-Reducing Bacterium Isolated from Uranium(VI)-Contaminated Groundwater.</title>
        <authorList>
            <person name="Ramsay B.D."/>
            <person name="Hwang C."/>
            <person name="Woo H.L."/>
            <person name="Carroll S.L."/>
            <person name="Lucas S."/>
            <person name="Han J."/>
            <person name="Lapidus A.L."/>
            <person name="Cheng J.F."/>
            <person name="Goodwin L.A."/>
            <person name="Pitluck S."/>
            <person name="Peters L."/>
            <person name="Chertkov O."/>
            <person name="Held B."/>
            <person name="Detter J.C."/>
            <person name="Han C.S."/>
            <person name="Tapia R."/>
            <person name="Land M.L."/>
            <person name="Hauser L.J."/>
            <person name="Kyrpides N.C."/>
            <person name="Ivanova N.N."/>
            <person name="Mikhailova N."/>
            <person name="Pagani I."/>
            <person name="Woyke T."/>
            <person name="Arkin A.P."/>
            <person name="Dehal P."/>
            <person name="Chivian D."/>
            <person name="Criddle C.S."/>
            <person name="Wu W."/>
            <person name="Chakraborty R."/>
            <person name="Hazen T.C."/>
            <person name="Fields M.W."/>
        </authorList>
    </citation>
    <scope>NUCLEOTIDE SEQUENCE [LARGE SCALE GENOMIC DNA]</scope>
    <source>
        <strain evidence="5">FW-101-2B</strain>
    </source>
</reference>
<dbReference type="STRING" id="694327.DFW101_0115"/>
<dbReference type="GO" id="GO:0005576">
    <property type="term" value="C:extracellular region"/>
    <property type="evidence" value="ECO:0007669"/>
    <property type="project" value="UniProtKB-SubCell"/>
</dbReference>
<name>G7QCH6_9BACT</name>
<evidence type="ECO:0000256" key="2">
    <source>
        <dbReference type="ARBA" id="ARBA00022729"/>
    </source>
</evidence>
<accession>G7QCH6</accession>
<dbReference type="HOGENOM" id="CLU_030024_1_0_7"/>
<sequence length="340" mass="38896">MEPSIRKRIRDGLAWRMRPVTRYVSRYRPVFIVQNYHRLFRDTLTTDFDEGVFGGISEEYFRRQLAHLARDYDVLSEGEVIDCLGGKGRFPRKALLLTFDDGYKDNYTLAYPVLQGLRLPALFFIPTLPWSTRQLGWWDLIAWCVKKTDRPTVTIDGEARPLGTTAEKAAAITRLLQKFYRLPDAETRDLLETLSRDLDVALPDTDVQSRELMTTAEIREMLDHGMAVGAHTHSHKVLSTLDRQAQDREIGTSKQLLEEGLGVAVRSFAYPVGTAHSFDDGTKKLVRDHGFSLAFSFYSGVNDPAGGIDPYDIRRTFRGHPYAGFLESFREPYTFIHPRQ</sequence>
<dbReference type="AlphaFoldDB" id="G7QCH6"/>
<evidence type="ECO:0000313" key="5">
    <source>
        <dbReference type="Proteomes" id="UP000004662"/>
    </source>
</evidence>
<organism evidence="4 5">
    <name type="scientific">Solidesulfovibrio carbinoliphilus subsp. oakridgensis</name>
    <dbReference type="NCBI Taxonomy" id="694327"/>
    <lineage>
        <taxon>Bacteria</taxon>
        <taxon>Pseudomonadati</taxon>
        <taxon>Thermodesulfobacteriota</taxon>
        <taxon>Desulfovibrionia</taxon>
        <taxon>Desulfovibrionales</taxon>
        <taxon>Desulfovibrionaceae</taxon>
        <taxon>Solidesulfovibrio</taxon>
    </lineage>
</organism>
<dbReference type="InterPro" id="IPR002509">
    <property type="entry name" value="NODB_dom"/>
</dbReference>
<dbReference type="EMBL" id="CM001368">
    <property type="protein sequence ID" value="EHJ46132.1"/>
    <property type="molecule type" value="Genomic_DNA"/>
</dbReference>
<dbReference type="Proteomes" id="UP000004662">
    <property type="component" value="Chromosome"/>
</dbReference>
<dbReference type="OrthoDB" id="9776235at2"/>
<feature type="domain" description="NodB homology" evidence="3">
    <location>
        <begin position="93"/>
        <end position="340"/>
    </location>
</feature>